<gene>
    <name evidence="3" type="ORF">FM105_11270</name>
</gene>
<name>A0A1X6XK51_9MICO</name>
<feature type="region of interest" description="Disordered" evidence="1">
    <location>
        <begin position="94"/>
        <end position="125"/>
    </location>
</feature>
<reference evidence="4" key="1">
    <citation type="submission" date="2017-02" db="EMBL/GenBank/DDBJ databases">
        <authorList>
            <person name="Dridi B."/>
        </authorList>
    </citation>
    <scope>NUCLEOTIDE SEQUENCE [LARGE SCALE GENOMIC DNA]</scope>
    <source>
        <strain evidence="4">B Co 03.10</strain>
    </source>
</reference>
<accession>A0A1X6XK51</accession>
<keyword evidence="2" id="KW-0472">Membrane</keyword>
<evidence type="ECO:0000256" key="2">
    <source>
        <dbReference type="SAM" id="Phobius"/>
    </source>
</evidence>
<protein>
    <submittedName>
        <fullName evidence="3">Uncharacterized protein</fullName>
    </submittedName>
</protein>
<sequence>MASGGFLVVIIGLAVTFVIGLVIVMLVALPGLRRDGRFGSHENDRFRLPQAWTGYESEVHGYFGDDETASLVTREQAAVTAMREHSYALRPQPARHAAPPWSSLRPRTRHWKEPESGTGLRTSMGLLFGRGAG</sequence>
<evidence type="ECO:0000313" key="3">
    <source>
        <dbReference type="EMBL" id="SLM99523.1"/>
    </source>
</evidence>
<feature type="transmembrane region" description="Helical" evidence="2">
    <location>
        <begin position="6"/>
        <end position="29"/>
    </location>
</feature>
<keyword evidence="4" id="KW-1185">Reference proteome</keyword>
<evidence type="ECO:0000256" key="1">
    <source>
        <dbReference type="SAM" id="MobiDB-lite"/>
    </source>
</evidence>
<evidence type="ECO:0000313" key="4">
    <source>
        <dbReference type="Proteomes" id="UP000196581"/>
    </source>
</evidence>
<dbReference type="Proteomes" id="UP000196581">
    <property type="component" value="Unassembled WGS sequence"/>
</dbReference>
<dbReference type="RefSeq" id="WP_087008167.1">
    <property type="nucleotide sequence ID" value="NZ_FWFF01000017.1"/>
</dbReference>
<proteinExistence type="predicted"/>
<dbReference type="EMBL" id="FWFF01000017">
    <property type="protein sequence ID" value="SLM99523.1"/>
    <property type="molecule type" value="Genomic_DNA"/>
</dbReference>
<organism evidence="3 4">
    <name type="scientific">Brevibacterium yomogidense</name>
    <dbReference type="NCBI Taxonomy" id="946573"/>
    <lineage>
        <taxon>Bacteria</taxon>
        <taxon>Bacillati</taxon>
        <taxon>Actinomycetota</taxon>
        <taxon>Actinomycetes</taxon>
        <taxon>Micrococcales</taxon>
        <taxon>Brevibacteriaceae</taxon>
        <taxon>Brevibacterium</taxon>
    </lineage>
</organism>
<dbReference type="AlphaFoldDB" id="A0A1X6XK51"/>
<keyword evidence="2" id="KW-0812">Transmembrane</keyword>
<keyword evidence="2" id="KW-1133">Transmembrane helix</keyword>